<evidence type="ECO:0000256" key="1">
    <source>
        <dbReference type="SAM" id="MobiDB-lite"/>
    </source>
</evidence>
<dbReference type="Proteomes" id="UP000026960">
    <property type="component" value="Chromosome 6"/>
</dbReference>
<evidence type="ECO:0000313" key="3">
    <source>
        <dbReference type="Proteomes" id="UP000026960"/>
    </source>
</evidence>
<feature type="region of interest" description="Disordered" evidence="1">
    <location>
        <begin position="206"/>
        <end position="262"/>
    </location>
</feature>
<dbReference type="PaxDb" id="65489-OBART06G13480.1"/>
<proteinExistence type="predicted"/>
<name>A0A0D3GG60_9ORYZ</name>
<keyword evidence="3" id="KW-1185">Reference proteome</keyword>
<protein>
    <submittedName>
        <fullName evidence="2">Uncharacterized protein</fullName>
    </submittedName>
</protein>
<sequence length="366" mass="39170">MGPYVSDTVEGIKEGLLCGIHLGTRGVRDSFRNPWGPLGPTCHFLSPGLSFLLLPSRLFLLPIFASSFSLSLRFLPTCARAPSGVRLVRDGAAVASRRRGAEATAAQRYGRAAAERGDAWVRWRGGRRWDPLRLGARGGGDGGLEMAGKAKTEGVGAEELECGEAGRRRLPGLATGIKGGGGGGQGAPWGGARAGPVWLCAATAKIGGKGGEGRRRGSDGDGKGEGRSGPSRQSARSKVVGVMDGGSRARMSKSTQGKEYKEGVGELGARCRREAVTNPAGERNDIATNGKGFKTSISLAPKRLVKRKDVDRRTSFRWNDLIVVFRRFKGRTRYCNNLGRLRGQRRDIILRGGSGKTTRFEYFQIL</sequence>
<dbReference type="Gramene" id="OBART06G13480.1">
    <property type="protein sequence ID" value="OBART06G13480.1"/>
    <property type="gene ID" value="OBART06G13480"/>
</dbReference>
<accession>A0A0D3GG60</accession>
<reference evidence="2" key="1">
    <citation type="journal article" date="2009" name="Rice">
        <title>De Novo Next Generation Sequencing of Plant Genomes.</title>
        <authorList>
            <person name="Rounsley S."/>
            <person name="Marri P.R."/>
            <person name="Yu Y."/>
            <person name="He R."/>
            <person name="Sisneros N."/>
            <person name="Goicoechea J.L."/>
            <person name="Lee S.J."/>
            <person name="Angelova A."/>
            <person name="Kudrna D."/>
            <person name="Luo M."/>
            <person name="Affourtit J."/>
            <person name="Desany B."/>
            <person name="Knight J."/>
            <person name="Niazi F."/>
            <person name="Egholm M."/>
            <person name="Wing R.A."/>
        </authorList>
    </citation>
    <scope>NUCLEOTIDE SEQUENCE [LARGE SCALE GENOMIC DNA]</scope>
    <source>
        <strain evidence="2">cv. IRGC 105608</strain>
    </source>
</reference>
<feature type="compositionally biased region" description="Basic and acidic residues" evidence="1">
    <location>
        <begin position="211"/>
        <end position="226"/>
    </location>
</feature>
<dbReference type="AlphaFoldDB" id="A0A0D3GG60"/>
<dbReference type="EnsemblPlants" id="OBART06G13480.1">
    <property type="protein sequence ID" value="OBART06G13480.1"/>
    <property type="gene ID" value="OBART06G13480"/>
</dbReference>
<dbReference type="HOGENOM" id="CLU_064595_0_0_1"/>
<organism evidence="2">
    <name type="scientific">Oryza barthii</name>
    <dbReference type="NCBI Taxonomy" id="65489"/>
    <lineage>
        <taxon>Eukaryota</taxon>
        <taxon>Viridiplantae</taxon>
        <taxon>Streptophyta</taxon>
        <taxon>Embryophyta</taxon>
        <taxon>Tracheophyta</taxon>
        <taxon>Spermatophyta</taxon>
        <taxon>Magnoliopsida</taxon>
        <taxon>Liliopsida</taxon>
        <taxon>Poales</taxon>
        <taxon>Poaceae</taxon>
        <taxon>BOP clade</taxon>
        <taxon>Oryzoideae</taxon>
        <taxon>Oryzeae</taxon>
        <taxon>Oryzinae</taxon>
        <taxon>Oryza</taxon>
    </lineage>
</organism>
<reference evidence="2" key="2">
    <citation type="submission" date="2015-03" db="UniProtKB">
        <authorList>
            <consortium name="EnsemblPlants"/>
        </authorList>
    </citation>
    <scope>IDENTIFICATION</scope>
</reference>
<evidence type="ECO:0000313" key="2">
    <source>
        <dbReference type="EnsemblPlants" id="OBART06G13480.1"/>
    </source>
</evidence>